<dbReference type="Pfam" id="PF12945">
    <property type="entry name" value="PilZNR"/>
    <property type="match status" value="1"/>
</dbReference>
<evidence type="ECO:0000313" key="7">
    <source>
        <dbReference type="Proteomes" id="UP000002194"/>
    </source>
</evidence>
<dbReference type="InterPro" id="IPR012349">
    <property type="entry name" value="Split_barrel_FMN-bd"/>
</dbReference>
<dbReference type="HOGENOM" id="CLU_083565_0_0_7"/>
<dbReference type="KEGG" id="dvu:DVU_2684"/>
<dbReference type="Gene3D" id="2.40.10.220">
    <property type="entry name" value="predicted glycosyltransferase like domains"/>
    <property type="match status" value="1"/>
</dbReference>
<dbReference type="PaxDb" id="882-DVU_2684"/>
<dbReference type="Pfam" id="PF07238">
    <property type="entry name" value="PilZ"/>
    <property type="match status" value="1"/>
</dbReference>
<dbReference type="SUPFAM" id="SSF141371">
    <property type="entry name" value="PilZ domain-like"/>
    <property type="match status" value="2"/>
</dbReference>
<dbReference type="OrthoDB" id="5453966at2"/>
<dbReference type="AlphaFoldDB" id="Q728C0"/>
<dbReference type="DNASU" id="2795055"/>
<evidence type="ECO:0000256" key="1">
    <source>
        <dbReference type="ARBA" id="ARBA00022636"/>
    </source>
</evidence>
<gene>
    <name evidence="6" type="ordered locus">DVU_2684</name>
</gene>
<dbReference type="Gene3D" id="2.30.110.10">
    <property type="entry name" value="Electron Transport, Fmn-binding Protein, Chain A"/>
    <property type="match status" value="1"/>
</dbReference>
<keyword evidence="1" id="KW-0973">c-di-GMP</keyword>
<evidence type="ECO:0000256" key="2">
    <source>
        <dbReference type="ARBA" id="ARBA00022741"/>
    </source>
</evidence>
<protein>
    <recommendedName>
        <fullName evidence="8">Type IV pilus assembly PilZ</fullName>
    </recommendedName>
</protein>
<dbReference type="EnsemblBacteria" id="AAS97156">
    <property type="protein sequence ID" value="AAS97156"/>
    <property type="gene ID" value="DVU_2684"/>
</dbReference>
<reference evidence="6 7" key="1">
    <citation type="journal article" date="2004" name="Nat. Biotechnol.">
        <title>The genome sequence of the anaerobic, sulfate-reducing bacterium Desulfovibrio vulgaris Hildenborough.</title>
        <authorList>
            <person name="Heidelberg J.F."/>
            <person name="Seshadri R."/>
            <person name="Haveman S.A."/>
            <person name="Hemme C.L."/>
            <person name="Paulsen I.T."/>
            <person name="Kolonay J.F."/>
            <person name="Eisen J.A."/>
            <person name="Ward N."/>
            <person name="Methe B."/>
            <person name="Brinkac L.M."/>
            <person name="Daugherty S.C."/>
            <person name="Deboy R.T."/>
            <person name="Dodson R.J."/>
            <person name="Durkin A.S."/>
            <person name="Madupu R."/>
            <person name="Nelson W.C."/>
            <person name="Sullivan S.A."/>
            <person name="Fouts D."/>
            <person name="Haft D.H."/>
            <person name="Selengut J."/>
            <person name="Peterson J.D."/>
            <person name="Davidsen T.M."/>
            <person name="Zafar N."/>
            <person name="Zhou L."/>
            <person name="Radune D."/>
            <person name="Dimitrov G."/>
            <person name="Hance M."/>
            <person name="Tran K."/>
            <person name="Khouri H."/>
            <person name="Gill J."/>
            <person name="Utterback T.R."/>
            <person name="Feldblyum T.V."/>
            <person name="Wall J.D."/>
            <person name="Voordouw G."/>
            <person name="Fraser C.M."/>
        </authorList>
    </citation>
    <scope>NUCLEOTIDE SEQUENCE [LARGE SCALE GENOMIC DNA]</scope>
    <source>
        <strain evidence="7">ATCC 29579 / DSM 644 / NCIMB 8303 / VKM B-1760 / Hildenborough</strain>
    </source>
</reference>
<sequence length="290" mass="31177">MRPTAIGSVCTPFVCWSCVARHGNTHVCWSCSVASVPCVTRAPVSVPGGLAAVCRTWLRRKGDLMNQGRPGVHVRVFDARVGDRVVVEPKGVGDRFMSVFVGWDAGRYLIVKMPSNLALKDHLYPDKPVVLRYLHCTGEVHGCETTIETSVAVPHRLLFLRHPESVEAVSLRKDAWVNCSVPALLRHEAGNMAGYLLDVSRGGCKVAYFEEEGLPTLAAGTEVQCSFRLPGGEQPVEVGAVVRNVAGEGGRIVCGLEFRDAPEPVVAAIGAYVDAAAFLVGTSCADRVVR</sequence>
<organism evidence="6 7">
    <name type="scientific">Nitratidesulfovibrio vulgaris (strain ATCC 29579 / DSM 644 / CCUG 34227 / NCIMB 8303 / VKM B-1760 / Hildenborough)</name>
    <name type="common">Desulfovibrio vulgaris</name>
    <dbReference type="NCBI Taxonomy" id="882"/>
    <lineage>
        <taxon>Bacteria</taxon>
        <taxon>Pseudomonadati</taxon>
        <taxon>Thermodesulfobacteriota</taxon>
        <taxon>Desulfovibrionia</taxon>
        <taxon>Desulfovibrionales</taxon>
        <taxon>Desulfovibrionaceae</taxon>
        <taxon>Nitratidesulfovibrio</taxon>
    </lineage>
</organism>
<accession>Q728C0</accession>
<dbReference type="EMBL" id="AE017285">
    <property type="protein sequence ID" value="AAS97156.1"/>
    <property type="molecule type" value="Genomic_DNA"/>
</dbReference>
<feature type="domain" description="PilZ" evidence="4">
    <location>
        <begin position="172"/>
        <end position="274"/>
    </location>
</feature>
<keyword evidence="3" id="KW-0975">Bacterial flagellum</keyword>
<evidence type="ECO:0008006" key="8">
    <source>
        <dbReference type="Google" id="ProtNLM"/>
    </source>
</evidence>
<name>Q728C0_NITV2</name>
<keyword evidence="7" id="KW-1185">Reference proteome</keyword>
<evidence type="ECO:0000313" key="6">
    <source>
        <dbReference type="EMBL" id="AAS97156.1"/>
    </source>
</evidence>
<keyword evidence="2" id="KW-0547">Nucleotide-binding</keyword>
<dbReference type="InterPro" id="IPR009875">
    <property type="entry name" value="PilZ_domain"/>
</dbReference>
<dbReference type="SMR" id="Q728C0"/>
<proteinExistence type="predicted"/>
<dbReference type="GO" id="GO:0035438">
    <property type="term" value="F:cyclic-di-GMP binding"/>
    <property type="evidence" value="ECO:0007669"/>
    <property type="project" value="InterPro"/>
</dbReference>
<dbReference type="PATRIC" id="fig|882.5.peg.2429"/>
<evidence type="ECO:0000259" key="5">
    <source>
        <dbReference type="Pfam" id="PF12945"/>
    </source>
</evidence>
<evidence type="ECO:0000256" key="3">
    <source>
        <dbReference type="ARBA" id="ARBA00023143"/>
    </source>
</evidence>
<dbReference type="Proteomes" id="UP000002194">
    <property type="component" value="Chromosome"/>
</dbReference>
<dbReference type="eggNOG" id="ENOG5033M70">
    <property type="taxonomic scope" value="Bacteria"/>
</dbReference>
<dbReference type="STRING" id="882.DVU_2684"/>
<evidence type="ECO:0000259" key="4">
    <source>
        <dbReference type="Pfam" id="PF07238"/>
    </source>
</evidence>
<feature type="domain" description="Type III secretion system flagellar brake protein YcgR PilZN" evidence="5">
    <location>
        <begin position="81"/>
        <end position="163"/>
    </location>
</feature>
<dbReference type="InterPro" id="IPR009926">
    <property type="entry name" value="T3SS_YcgR_PilZN"/>
</dbReference>